<dbReference type="EMBL" id="FMSH01000149">
    <property type="protein sequence ID" value="SCU75287.1"/>
    <property type="molecule type" value="Genomic_DNA"/>
</dbReference>
<dbReference type="EC" id="1.1.2.3" evidence="9"/>
<dbReference type="GO" id="GO:0010181">
    <property type="term" value="F:FMN binding"/>
    <property type="evidence" value="ECO:0007669"/>
    <property type="project" value="InterPro"/>
</dbReference>
<gene>
    <name evidence="9" type="primary">lldD</name>
    <name evidence="9" type="ORF">CNECB9_2320055</name>
</gene>
<evidence type="ECO:0000256" key="4">
    <source>
        <dbReference type="ARBA" id="ARBA00023002"/>
    </source>
</evidence>
<dbReference type="PROSITE" id="PS00557">
    <property type="entry name" value="FMN_HYDROXY_ACID_DH_1"/>
    <property type="match status" value="1"/>
</dbReference>
<dbReference type="SUPFAM" id="SSF51395">
    <property type="entry name" value="FMN-linked oxidoreductases"/>
    <property type="match status" value="1"/>
</dbReference>
<dbReference type="InterPro" id="IPR000262">
    <property type="entry name" value="FMN-dep_DH"/>
</dbReference>
<dbReference type="AlphaFoldDB" id="A0A1K0ID89"/>
<dbReference type="InterPro" id="IPR012133">
    <property type="entry name" value="Alpha-hydoxy_acid_DH_FMN"/>
</dbReference>
<feature type="binding site" evidence="7">
    <location>
        <position position="312"/>
    </location>
    <ligand>
        <name>FMN</name>
        <dbReference type="ChEBI" id="CHEBI:58210"/>
    </ligand>
</feature>
<comment type="similarity">
    <text evidence="5">Belongs to the FMN-dependent alpha-hydroxy acid dehydrogenase family.</text>
</comment>
<feature type="binding site" evidence="7">
    <location>
        <begin position="114"/>
        <end position="116"/>
    </location>
    <ligand>
        <name>FMN</name>
        <dbReference type="ChEBI" id="CHEBI:58210"/>
    </ligand>
</feature>
<feature type="binding site" evidence="7">
    <location>
        <begin position="367"/>
        <end position="368"/>
    </location>
    <ligand>
        <name>FMN</name>
        <dbReference type="ChEBI" id="CHEBI:58210"/>
    </ligand>
</feature>
<dbReference type="Gene3D" id="3.20.20.70">
    <property type="entry name" value="Aldolase class I"/>
    <property type="match status" value="1"/>
</dbReference>
<feature type="binding site" evidence="7">
    <location>
        <position position="191"/>
    </location>
    <ligand>
        <name>FMN</name>
        <dbReference type="ChEBI" id="CHEBI:58210"/>
    </ligand>
</feature>
<feature type="active site" description="Proton acceptor" evidence="6">
    <location>
        <position position="314"/>
    </location>
</feature>
<dbReference type="InterPro" id="IPR008259">
    <property type="entry name" value="FMN_hydac_DH_AS"/>
</dbReference>
<reference evidence="9" key="1">
    <citation type="submission" date="2016-09" db="EMBL/GenBank/DDBJ databases">
        <authorList>
            <person name="Capua I."/>
            <person name="De Benedictis P."/>
            <person name="Joannis T."/>
            <person name="Lombin L.H."/>
            <person name="Cattoli G."/>
        </authorList>
    </citation>
    <scope>NUCLEOTIDE SEQUENCE</scope>
    <source>
        <strain evidence="9">B9</strain>
    </source>
</reference>
<dbReference type="Pfam" id="PF01070">
    <property type="entry name" value="FMN_dh"/>
    <property type="match status" value="1"/>
</dbReference>
<feature type="binding site" evidence="7">
    <location>
        <position position="317"/>
    </location>
    <ligand>
        <name>glyoxylate</name>
        <dbReference type="ChEBI" id="CHEBI:36655"/>
    </ligand>
</feature>
<evidence type="ECO:0000256" key="6">
    <source>
        <dbReference type="PIRSR" id="PIRSR000138-1"/>
    </source>
</evidence>
<evidence type="ECO:0000256" key="2">
    <source>
        <dbReference type="ARBA" id="ARBA00022630"/>
    </source>
</evidence>
<dbReference type="InterPro" id="IPR013785">
    <property type="entry name" value="Aldolase_TIM"/>
</dbReference>
<accession>A0A1K0ID89</accession>
<keyword evidence="3 7" id="KW-0288">FMN</keyword>
<evidence type="ECO:0000256" key="3">
    <source>
        <dbReference type="ARBA" id="ARBA00022643"/>
    </source>
</evidence>
<evidence type="ECO:0000256" key="7">
    <source>
        <dbReference type="PIRSR" id="PIRSR000138-2"/>
    </source>
</evidence>
<protein>
    <submittedName>
        <fullName evidence="9">L-lactate dehydrogenase (Cytochrome)</fullName>
        <ecNumber evidence="9">1.1.2.3</ecNumber>
    </submittedName>
</protein>
<feature type="binding site" evidence="7">
    <location>
        <position position="163"/>
    </location>
    <ligand>
        <name>FMN</name>
        <dbReference type="ChEBI" id="CHEBI:58210"/>
    </ligand>
</feature>
<proteinExistence type="inferred from homology"/>
<dbReference type="CDD" id="cd02809">
    <property type="entry name" value="alpha_hydroxyacid_oxid_FMN"/>
    <property type="match status" value="1"/>
</dbReference>
<feature type="binding site" evidence="7">
    <location>
        <position position="314"/>
    </location>
    <ligand>
        <name>glyoxylate</name>
        <dbReference type="ChEBI" id="CHEBI:36655"/>
    </ligand>
</feature>
<evidence type="ECO:0000256" key="1">
    <source>
        <dbReference type="ARBA" id="ARBA00001917"/>
    </source>
</evidence>
<dbReference type="PANTHER" id="PTHR10578">
    <property type="entry name" value="S -2-HYDROXY-ACID OXIDASE-RELATED"/>
    <property type="match status" value="1"/>
</dbReference>
<dbReference type="RefSeq" id="WP_340523581.1">
    <property type="nucleotide sequence ID" value="NZ_FMSH01000149.1"/>
</dbReference>
<keyword evidence="2 7" id="KW-0285">Flavoprotein</keyword>
<feature type="binding site" evidence="7">
    <location>
        <position position="200"/>
    </location>
    <ligand>
        <name>glyoxylate</name>
        <dbReference type="ChEBI" id="CHEBI:36655"/>
    </ligand>
</feature>
<feature type="binding site" evidence="7">
    <location>
        <position position="290"/>
    </location>
    <ligand>
        <name>FMN</name>
        <dbReference type="ChEBI" id="CHEBI:58210"/>
    </ligand>
</feature>
<name>A0A1K0ID89_CUPNE</name>
<evidence type="ECO:0000259" key="8">
    <source>
        <dbReference type="PROSITE" id="PS51349"/>
    </source>
</evidence>
<feature type="binding site" evidence="7">
    <location>
        <begin position="344"/>
        <end position="348"/>
    </location>
    <ligand>
        <name>FMN</name>
        <dbReference type="ChEBI" id="CHEBI:58210"/>
    </ligand>
</feature>
<evidence type="ECO:0000256" key="5">
    <source>
        <dbReference type="ARBA" id="ARBA00024042"/>
    </source>
</evidence>
<dbReference type="InterPro" id="IPR037396">
    <property type="entry name" value="FMN_HAD"/>
</dbReference>
<feature type="binding site" evidence="7">
    <location>
        <position position="61"/>
    </location>
    <ligand>
        <name>glyoxylate</name>
        <dbReference type="ChEBI" id="CHEBI:36655"/>
    </ligand>
</feature>
<dbReference type="GO" id="GO:0004460">
    <property type="term" value="F:L-lactate dehydrogenase (cytochrome) activity"/>
    <property type="evidence" value="ECO:0007669"/>
    <property type="project" value="UniProtKB-EC"/>
</dbReference>
<feature type="binding site" evidence="7">
    <location>
        <position position="143"/>
    </location>
    <ligand>
        <name>FMN</name>
        <dbReference type="ChEBI" id="CHEBI:58210"/>
    </ligand>
</feature>
<comment type="cofactor">
    <cofactor evidence="1">
        <name>FMN</name>
        <dbReference type="ChEBI" id="CHEBI:58210"/>
    </cofactor>
</comment>
<organism evidence="9">
    <name type="scientific">Cupriavidus necator</name>
    <name type="common">Alcaligenes eutrophus</name>
    <name type="synonym">Ralstonia eutropha</name>
    <dbReference type="NCBI Taxonomy" id="106590"/>
    <lineage>
        <taxon>Bacteria</taxon>
        <taxon>Pseudomonadati</taxon>
        <taxon>Pseudomonadota</taxon>
        <taxon>Betaproteobacteria</taxon>
        <taxon>Burkholderiales</taxon>
        <taxon>Burkholderiaceae</taxon>
        <taxon>Cupriavidus</taxon>
    </lineage>
</organism>
<sequence>MPAIQFPAAATSANGAESASSAAAAPTAPARRAAAPHRQVLSLNDLDPLARRRLPRPLYAYVSGAVEDSVSLAENRRAFAEIALRPRVLAGVATRELGFELFGRRYAAPFGVAPMGIAALFAYRGDIVLAQAAQQAAVPAIMSGSSLIRLEEVMAAAPGTWFQAYLPGDMAQIDRLLSRVEAAGVGTLVITVDTPVAGNRENNVRAGFSTPLRPTLSLAWQGITHPRWLLGTFARTLLQHGMPHFENAYAHRGAPILSSRVLRDFSDRAHFTWTHLEAIRRRWKGTLVVKGILAAEDALLARRHGVDGIIVSNHGGRQLDGAIAPLRVLPEIIDAVPDLPVMLDSGVRRGTDVIKALALGARCVFVGRPFAYAATLGSTPGVAHAIDLLQAEISRDMAMLGLTRLADIGPACIRPAASLPHMPPHPETYR</sequence>
<dbReference type="PROSITE" id="PS51349">
    <property type="entry name" value="FMN_HYDROXY_ACID_DH_2"/>
    <property type="match status" value="1"/>
</dbReference>
<feature type="binding site" evidence="7">
    <location>
        <position position="165"/>
    </location>
    <ligand>
        <name>glyoxylate</name>
        <dbReference type="ChEBI" id="CHEBI:36655"/>
    </ligand>
</feature>
<feature type="domain" description="FMN hydroxy acid dehydrogenase" evidence="8">
    <location>
        <begin position="35"/>
        <end position="418"/>
    </location>
</feature>
<dbReference type="PIRSF" id="PIRSF000138">
    <property type="entry name" value="Al-hdrx_acd_dh"/>
    <property type="match status" value="1"/>
</dbReference>
<dbReference type="PANTHER" id="PTHR10578:SF107">
    <property type="entry name" value="2-HYDROXYACID OXIDASE 1"/>
    <property type="match status" value="1"/>
</dbReference>
<keyword evidence="4 9" id="KW-0560">Oxidoreductase</keyword>
<evidence type="ECO:0000313" key="9">
    <source>
        <dbReference type="EMBL" id="SCU75287.1"/>
    </source>
</evidence>